<dbReference type="InterPro" id="IPR011009">
    <property type="entry name" value="Kinase-like_dom_sf"/>
</dbReference>
<gene>
    <name evidence="2" type="ORF">CISIN_1g0395052mg</name>
</gene>
<dbReference type="PANTHER" id="PTHR45631">
    <property type="entry name" value="OS07G0107800 PROTEIN-RELATED"/>
    <property type="match status" value="1"/>
</dbReference>
<accession>A0A067DQC6</accession>
<evidence type="ECO:0000259" key="1">
    <source>
        <dbReference type="PROSITE" id="PS50011"/>
    </source>
</evidence>
<organism evidence="2 3">
    <name type="scientific">Citrus sinensis</name>
    <name type="common">Sweet orange</name>
    <name type="synonym">Citrus aurantium var. sinensis</name>
    <dbReference type="NCBI Taxonomy" id="2711"/>
    <lineage>
        <taxon>Eukaryota</taxon>
        <taxon>Viridiplantae</taxon>
        <taxon>Streptophyta</taxon>
        <taxon>Embryophyta</taxon>
        <taxon>Tracheophyta</taxon>
        <taxon>Spermatophyta</taxon>
        <taxon>Magnoliopsida</taxon>
        <taxon>eudicotyledons</taxon>
        <taxon>Gunneridae</taxon>
        <taxon>Pentapetalae</taxon>
        <taxon>rosids</taxon>
        <taxon>malvids</taxon>
        <taxon>Sapindales</taxon>
        <taxon>Rutaceae</taxon>
        <taxon>Aurantioideae</taxon>
        <taxon>Citrus</taxon>
    </lineage>
</organism>
<sequence>RNLGRNKLTGPLPVELIGKQKNNALELSLRVTNNFERVPYKGGFITVYHGQLVKSEVAMKMLSPSSSQGHVPIVECHVGALITIPKEGLEYLHQGLKHPIIQRDMKSTNILLNEKSRISPVEGGTHMSTTIAGTAGFLNTKNPVISKSIENGNSHLRDKSTVDLSFKGEFDIISVGKAVEIAMASVSSKVNRRPLMNQVVMVREQGNGSRITIK</sequence>
<dbReference type="Proteomes" id="UP000027120">
    <property type="component" value="Unassembled WGS sequence"/>
</dbReference>
<evidence type="ECO:0000313" key="2">
    <source>
        <dbReference type="EMBL" id="KDO40801.1"/>
    </source>
</evidence>
<proteinExistence type="predicted"/>
<feature type="non-terminal residue" evidence="2">
    <location>
        <position position="1"/>
    </location>
</feature>
<protein>
    <recommendedName>
        <fullName evidence="1">Protein kinase domain-containing protein</fullName>
    </recommendedName>
</protein>
<dbReference type="STRING" id="2711.A0A067DQC6"/>
<dbReference type="PROSITE" id="PS50011">
    <property type="entry name" value="PROTEIN_KINASE_DOM"/>
    <property type="match status" value="1"/>
</dbReference>
<dbReference type="InterPro" id="IPR000719">
    <property type="entry name" value="Prot_kinase_dom"/>
</dbReference>
<dbReference type="GO" id="GO:0005524">
    <property type="term" value="F:ATP binding"/>
    <property type="evidence" value="ECO:0007669"/>
    <property type="project" value="InterPro"/>
</dbReference>
<dbReference type="SUPFAM" id="SSF56112">
    <property type="entry name" value="Protein kinase-like (PK-like)"/>
    <property type="match status" value="1"/>
</dbReference>
<dbReference type="GO" id="GO:0004672">
    <property type="term" value="F:protein kinase activity"/>
    <property type="evidence" value="ECO:0007669"/>
    <property type="project" value="InterPro"/>
</dbReference>
<keyword evidence="3" id="KW-1185">Reference proteome</keyword>
<dbReference type="EMBL" id="KK785816">
    <property type="protein sequence ID" value="KDO40801.1"/>
    <property type="molecule type" value="Genomic_DNA"/>
</dbReference>
<reference evidence="2 3" key="1">
    <citation type="submission" date="2014-04" db="EMBL/GenBank/DDBJ databases">
        <authorList>
            <consortium name="International Citrus Genome Consortium"/>
            <person name="Gmitter F."/>
            <person name="Chen C."/>
            <person name="Farmerie W."/>
            <person name="Harkins T."/>
            <person name="Desany B."/>
            <person name="Mohiuddin M."/>
            <person name="Kodira C."/>
            <person name="Borodovsky M."/>
            <person name="Lomsadze A."/>
            <person name="Burns P."/>
            <person name="Jenkins J."/>
            <person name="Prochnik S."/>
            <person name="Shu S."/>
            <person name="Chapman J."/>
            <person name="Pitluck S."/>
            <person name="Schmutz J."/>
            <person name="Rokhsar D."/>
        </authorList>
    </citation>
    <scope>NUCLEOTIDE SEQUENCE</scope>
</reference>
<dbReference type="AlphaFoldDB" id="A0A067DQC6"/>
<feature type="domain" description="Protein kinase" evidence="1">
    <location>
        <begin position="1"/>
        <end position="214"/>
    </location>
</feature>
<dbReference type="Gene3D" id="3.30.200.20">
    <property type="entry name" value="Phosphorylase Kinase, domain 1"/>
    <property type="match status" value="1"/>
</dbReference>
<dbReference type="Gene3D" id="1.10.510.10">
    <property type="entry name" value="Transferase(Phosphotransferase) domain 1"/>
    <property type="match status" value="1"/>
</dbReference>
<evidence type="ECO:0000313" key="3">
    <source>
        <dbReference type="Proteomes" id="UP000027120"/>
    </source>
</evidence>
<dbReference type="PANTHER" id="PTHR45631:SF22">
    <property type="entry name" value="LRR RECEPTOR-LIKE SERINE_THREONINE-PROTEIN KINASE PAM74-RELATED"/>
    <property type="match status" value="1"/>
</dbReference>
<name>A0A067DQC6_CITSI</name>